<evidence type="ECO:0000313" key="2">
    <source>
        <dbReference type="EMBL" id="GAA1671030.1"/>
    </source>
</evidence>
<protein>
    <submittedName>
        <fullName evidence="2">Uncharacterized protein</fullName>
    </submittedName>
</protein>
<reference evidence="3" key="1">
    <citation type="journal article" date="2019" name="Int. J. Syst. Evol. Microbiol.">
        <title>The Global Catalogue of Microorganisms (GCM) 10K type strain sequencing project: providing services to taxonomists for standard genome sequencing and annotation.</title>
        <authorList>
            <consortium name="The Broad Institute Genomics Platform"/>
            <consortium name="The Broad Institute Genome Sequencing Center for Infectious Disease"/>
            <person name="Wu L."/>
            <person name="Ma J."/>
        </authorList>
    </citation>
    <scope>NUCLEOTIDE SEQUENCE [LARGE SCALE GENOMIC DNA]</scope>
    <source>
        <strain evidence="3">JCM 14718</strain>
    </source>
</reference>
<evidence type="ECO:0000256" key="1">
    <source>
        <dbReference type="SAM" id="MobiDB-lite"/>
    </source>
</evidence>
<evidence type="ECO:0000313" key="3">
    <source>
        <dbReference type="Proteomes" id="UP001500618"/>
    </source>
</evidence>
<proteinExistence type="predicted"/>
<accession>A0ABP4SFT0</accession>
<comment type="caution">
    <text evidence="2">The sequence shown here is derived from an EMBL/GenBank/DDBJ whole genome shotgun (WGS) entry which is preliminary data.</text>
</comment>
<feature type="compositionally biased region" description="Basic and acidic residues" evidence="1">
    <location>
        <begin position="52"/>
        <end position="62"/>
    </location>
</feature>
<organism evidence="2 3">
    <name type="scientific">Fodinicola feengrottensis</name>
    <dbReference type="NCBI Taxonomy" id="435914"/>
    <lineage>
        <taxon>Bacteria</taxon>
        <taxon>Bacillati</taxon>
        <taxon>Actinomycetota</taxon>
        <taxon>Actinomycetes</taxon>
        <taxon>Mycobacteriales</taxon>
        <taxon>Fodinicola</taxon>
    </lineage>
</organism>
<dbReference type="EMBL" id="BAAANY010000008">
    <property type="protein sequence ID" value="GAA1671030.1"/>
    <property type="molecule type" value="Genomic_DNA"/>
</dbReference>
<keyword evidence="3" id="KW-1185">Reference proteome</keyword>
<gene>
    <name evidence="2" type="ORF">GCM10009765_20530</name>
</gene>
<name>A0ABP4SFT0_9ACTN</name>
<dbReference type="Proteomes" id="UP001500618">
    <property type="component" value="Unassembled WGS sequence"/>
</dbReference>
<sequence>MPAGDFLVLSEIAGLGAVTYGPEVSSSVEPSGRGPGDGGLGSDEAAENNGSGDERGSRYTVN</sequence>
<feature type="region of interest" description="Disordered" evidence="1">
    <location>
        <begin position="20"/>
        <end position="62"/>
    </location>
</feature>